<dbReference type="PANTHER" id="PTHR24252:SF7">
    <property type="entry name" value="HYALIN"/>
    <property type="match status" value="1"/>
</dbReference>
<dbReference type="SMART" id="SM00020">
    <property type="entry name" value="Tryp_SPc"/>
    <property type="match status" value="1"/>
</dbReference>
<evidence type="ECO:0000313" key="2">
    <source>
        <dbReference type="EnsemblMetazoa" id="PPA33206.1"/>
    </source>
</evidence>
<dbReference type="SUPFAM" id="SSF50494">
    <property type="entry name" value="Trypsin-like serine proteases"/>
    <property type="match status" value="1"/>
</dbReference>
<dbReference type="Pfam" id="PF00089">
    <property type="entry name" value="Trypsin"/>
    <property type="match status" value="1"/>
</dbReference>
<dbReference type="FunFam" id="2.40.10.10:FF:000068">
    <property type="entry name" value="transmembrane protease serine 2"/>
    <property type="match status" value="1"/>
</dbReference>
<dbReference type="AlphaFoldDB" id="A0A2A6BXF2"/>
<dbReference type="PROSITE" id="PS00134">
    <property type="entry name" value="TRYPSIN_HIS"/>
    <property type="match status" value="1"/>
</dbReference>
<reference evidence="3" key="1">
    <citation type="journal article" date="2008" name="Nat. Genet.">
        <title>The Pristionchus pacificus genome provides a unique perspective on nematode lifestyle and parasitism.</title>
        <authorList>
            <person name="Dieterich C."/>
            <person name="Clifton S.W."/>
            <person name="Schuster L.N."/>
            <person name="Chinwalla A."/>
            <person name="Delehaunty K."/>
            <person name="Dinkelacker I."/>
            <person name="Fulton L."/>
            <person name="Fulton R."/>
            <person name="Godfrey J."/>
            <person name="Minx P."/>
            <person name="Mitreva M."/>
            <person name="Roeseler W."/>
            <person name="Tian H."/>
            <person name="Witte H."/>
            <person name="Yang S.P."/>
            <person name="Wilson R.K."/>
            <person name="Sommer R.J."/>
        </authorList>
    </citation>
    <scope>NUCLEOTIDE SEQUENCE [LARGE SCALE GENOMIC DNA]</scope>
    <source>
        <strain evidence="3">PS312</strain>
    </source>
</reference>
<dbReference type="OrthoDB" id="6376138at2759"/>
<keyword evidence="3" id="KW-1185">Reference proteome</keyword>
<protein>
    <submittedName>
        <fullName evidence="2">Trypsin</fullName>
    </submittedName>
</protein>
<dbReference type="PRINTS" id="PR00722">
    <property type="entry name" value="CHYMOTRYPSIN"/>
</dbReference>
<dbReference type="Gene3D" id="2.40.10.10">
    <property type="entry name" value="Trypsin-like serine proteases"/>
    <property type="match status" value="1"/>
</dbReference>
<dbReference type="InterPro" id="IPR001254">
    <property type="entry name" value="Trypsin_dom"/>
</dbReference>
<dbReference type="InterPro" id="IPR009003">
    <property type="entry name" value="Peptidase_S1_PA"/>
</dbReference>
<organism evidence="2 3">
    <name type="scientific">Pristionchus pacificus</name>
    <name type="common">Parasitic nematode worm</name>
    <dbReference type="NCBI Taxonomy" id="54126"/>
    <lineage>
        <taxon>Eukaryota</taxon>
        <taxon>Metazoa</taxon>
        <taxon>Ecdysozoa</taxon>
        <taxon>Nematoda</taxon>
        <taxon>Chromadorea</taxon>
        <taxon>Rhabditida</taxon>
        <taxon>Rhabditina</taxon>
        <taxon>Diplogasteromorpha</taxon>
        <taxon>Diplogasteroidea</taxon>
        <taxon>Neodiplogasteridae</taxon>
        <taxon>Pristionchus</taxon>
    </lineage>
</organism>
<dbReference type="InterPro" id="IPR043504">
    <property type="entry name" value="Peptidase_S1_PA_chymotrypsin"/>
</dbReference>
<keyword evidence="1" id="KW-1015">Disulfide bond</keyword>
<dbReference type="InterPro" id="IPR001314">
    <property type="entry name" value="Peptidase_S1A"/>
</dbReference>
<dbReference type="PANTHER" id="PTHR24252">
    <property type="entry name" value="ACROSIN-RELATED"/>
    <property type="match status" value="1"/>
</dbReference>
<name>A0A2A6BXF2_PRIPA</name>
<sequence length="246" mass="27706">MKIIIQMVVIQIVFLISLHLLSSAQECGISNPIEEQKTEGIAPLGKWPWQVYVYTPQAVCGGTIISEQWVLTAAHCFQSQLNGEIFDKSPQIRAGVVNIKELDGSKLFDVLKFYTHEEFENKTYKNDIALLQLEHPIVYSNTISPICLANKDQNITVHQEAWIAGFDDTTDEVTQHISSILRETSIRLSLHSKCKERWDNNGNADHLICAGSHGIGAGRVAVLISKTYRKKNYNNLALFRETPVVR</sequence>
<dbReference type="GO" id="GO:0006508">
    <property type="term" value="P:proteolysis"/>
    <property type="evidence" value="ECO:0007669"/>
    <property type="project" value="InterPro"/>
</dbReference>
<dbReference type="Proteomes" id="UP000005239">
    <property type="component" value="Unassembled WGS sequence"/>
</dbReference>
<evidence type="ECO:0000313" key="3">
    <source>
        <dbReference type="Proteomes" id="UP000005239"/>
    </source>
</evidence>
<gene>
    <name evidence="2" type="primary">WBGene00206066</name>
</gene>
<reference evidence="2" key="2">
    <citation type="submission" date="2022-06" db="UniProtKB">
        <authorList>
            <consortium name="EnsemblMetazoa"/>
        </authorList>
    </citation>
    <scope>IDENTIFICATION</scope>
    <source>
        <strain evidence="2">PS312</strain>
    </source>
</reference>
<dbReference type="PROSITE" id="PS50240">
    <property type="entry name" value="TRYPSIN_DOM"/>
    <property type="match status" value="1"/>
</dbReference>
<dbReference type="CDD" id="cd00190">
    <property type="entry name" value="Tryp_SPc"/>
    <property type="match status" value="1"/>
</dbReference>
<dbReference type="InterPro" id="IPR018114">
    <property type="entry name" value="TRYPSIN_HIS"/>
</dbReference>
<accession>A0A2A6BXF2</accession>
<accession>A0A8R1YMM8</accession>
<dbReference type="GO" id="GO:0004252">
    <property type="term" value="F:serine-type endopeptidase activity"/>
    <property type="evidence" value="ECO:0007669"/>
    <property type="project" value="InterPro"/>
</dbReference>
<dbReference type="EnsemblMetazoa" id="PPA33206.1">
    <property type="protein sequence ID" value="PPA33206.1"/>
    <property type="gene ID" value="WBGene00206066"/>
</dbReference>
<dbReference type="GO" id="GO:0008236">
    <property type="term" value="F:serine-type peptidase activity"/>
    <property type="evidence" value="ECO:0000318"/>
    <property type="project" value="GO_Central"/>
</dbReference>
<evidence type="ECO:0000256" key="1">
    <source>
        <dbReference type="ARBA" id="ARBA00023157"/>
    </source>
</evidence>
<proteinExistence type="predicted"/>